<evidence type="ECO:0000313" key="2">
    <source>
        <dbReference type="Proteomes" id="UP000050277"/>
    </source>
</evidence>
<dbReference type="OrthoDB" id="9778153at2"/>
<protein>
    <submittedName>
        <fullName evidence="1">Uncharacterized protein</fullName>
    </submittedName>
</protein>
<dbReference type="PATRIC" id="fig|70996.4.peg.467"/>
<dbReference type="Proteomes" id="UP000050277">
    <property type="component" value="Unassembled WGS sequence"/>
</dbReference>
<keyword evidence="2" id="KW-1185">Reference proteome</keyword>
<proteinExistence type="predicted"/>
<accession>A0A0P6Y730</accession>
<dbReference type="AlphaFoldDB" id="A0A0P6Y730"/>
<organism evidence="1 2">
    <name type="scientific">Herpetosiphon geysericola</name>
    <dbReference type="NCBI Taxonomy" id="70996"/>
    <lineage>
        <taxon>Bacteria</taxon>
        <taxon>Bacillati</taxon>
        <taxon>Chloroflexota</taxon>
        <taxon>Chloroflexia</taxon>
        <taxon>Herpetosiphonales</taxon>
        <taxon>Herpetosiphonaceae</taxon>
        <taxon>Herpetosiphon</taxon>
    </lineage>
</organism>
<comment type="caution">
    <text evidence="1">The sequence shown here is derived from an EMBL/GenBank/DDBJ whole genome shotgun (WGS) entry which is preliminary data.</text>
</comment>
<dbReference type="EMBL" id="LGKP01000025">
    <property type="protein sequence ID" value="KPL85504.1"/>
    <property type="molecule type" value="Genomic_DNA"/>
</dbReference>
<sequence length="298" mass="32736">MSPIWEPLLTGLIDYAGLFPPAALSMDQATSNYASYRSSNQHGYLARFILPYSRLAEWQASLGTKPSQPWPISLLVNDPAQLAEIPTLNQHYPGWLVIDSAEIKADRLEQIAAIHAALPAEVTVFVEIPHDPDPSSLIAALRSTGLRAKLRTGGITAAAFPEPEHILRFLHACISNGVAYKATAGLHHPLRGEYRLTYATDSDQGWMYGYLNLLLASALLQTEAAHHDVLAALIEHDPSAIRFSQQTLNWRNWQFEADDVQAVRQSGLIAFGSCSFEEPINEFASFSEQPALAYGASN</sequence>
<dbReference type="RefSeq" id="WP_054535828.1">
    <property type="nucleotide sequence ID" value="NZ_LGKP01000025.1"/>
</dbReference>
<dbReference type="STRING" id="70996.SE18_17950"/>
<gene>
    <name evidence="1" type="ORF">SE18_17950</name>
</gene>
<evidence type="ECO:0000313" key="1">
    <source>
        <dbReference type="EMBL" id="KPL85504.1"/>
    </source>
</evidence>
<name>A0A0P6Y730_9CHLR</name>
<reference evidence="1 2" key="1">
    <citation type="submission" date="2015-07" db="EMBL/GenBank/DDBJ databases">
        <title>Whole genome sequence of Herpetosiphon geysericola DSM 7119.</title>
        <authorList>
            <person name="Hemp J."/>
            <person name="Ward L.M."/>
            <person name="Pace L.A."/>
            <person name="Fischer W.W."/>
        </authorList>
    </citation>
    <scope>NUCLEOTIDE SEQUENCE [LARGE SCALE GENOMIC DNA]</scope>
    <source>
        <strain evidence="1 2">DSM 7119</strain>
    </source>
</reference>